<reference evidence="18" key="1">
    <citation type="submission" date="2015-02" db="EMBL/GenBank/DDBJ databases">
        <title>Genome sequencing for Strongylocentrotus purpuratus.</title>
        <authorList>
            <person name="Murali S."/>
            <person name="Liu Y."/>
            <person name="Vee V."/>
            <person name="English A."/>
            <person name="Wang M."/>
            <person name="Skinner E."/>
            <person name="Han Y."/>
            <person name="Muzny D.M."/>
            <person name="Worley K.C."/>
            <person name="Gibbs R.A."/>
        </authorList>
    </citation>
    <scope>NUCLEOTIDE SEQUENCE</scope>
</reference>
<feature type="compositionally biased region" description="Polar residues" evidence="15">
    <location>
        <begin position="418"/>
        <end position="433"/>
    </location>
</feature>
<feature type="compositionally biased region" description="Polar residues" evidence="15">
    <location>
        <begin position="513"/>
        <end position="522"/>
    </location>
</feature>
<comment type="catalytic activity">
    <reaction evidence="13">
        <text>L-tyrosyl-[protein] + ATP = O-phospho-L-tyrosyl-[protein] + ADP + H(+)</text>
        <dbReference type="Rhea" id="RHEA:10596"/>
        <dbReference type="Rhea" id="RHEA-COMP:10136"/>
        <dbReference type="Rhea" id="RHEA-COMP:20101"/>
        <dbReference type="ChEBI" id="CHEBI:15378"/>
        <dbReference type="ChEBI" id="CHEBI:30616"/>
        <dbReference type="ChEBI" id="CHEBI:46858"/>
        <dbReference type="ChEBI" id="CHEBI:61978"/>
        <dbReference type="ChEBI" id="CHEBI:456216"/>
        <dbReference type="EC" id="2.7.12.1"/>
    </reaction>
</comment>
<comment type="catalytic activity">
    <reaction evidence="11">
        <text>L-seryl-[protein] + ATP = O-phospho-L-seryl-[protein] + ADP + H(+)</text>
        <dbReference type="Rhea" id="RHEA:17989"/>
        <dbReference type="Rhea" id="RHEA-COMP:9863"/>
        <dbReference type="Rhea" id="RHEA-COMP:11604"/>
        <dbReference type="ChEBI" id="CHEBI:15378"/>
        <dbReference type="ChEBI" id="CHEBI:29999"/>
        <dbReference type="ChEBI" id="CHEBI:30616"/>
        <dbReference type="ChEBI" id="CHEBI:83421"/>
        <dbReference type="ChEBI" id="CHEBI:456216"/>
        <dbReference type="EC" id="2.7.12.1"/>
    </reaction>
</comment>
<keyword evidence="6" id="KW-0808">Transferase</keyword>
<proteinExistence type="inferred from homology"/>
<comment type="catalytic activity">
    <reaction evidence="12">
        <text>L-threonyl-[protein] + ATP = O-phospho-L-threonyl-[protein] + ADP + H(+)</text>
        <dbReference type="Rhea" id="RHEA:46608"/>
        <dbReference type="Rhea" id="RHEA-COMP:11060"/>
        <dbReference type="Rhea" id="RHEA-COMP:11605"/>
        <dbReference type="ChEBI" id="CHEBI:15378"/>
        <dbReference type="ChEBI" id="CHEBI:30013"/>
        <dbReference type="ChEBI" id="CHEBI:30616"/>
        <dbReference type="ChEBI" id="CHEBI:61977"/>
        <dbReference type="ChEBI" id="CHEBI:456216"/>
        <dbReference type="EC" id="2.7.12.1"/>
    </reaction>
</comment>
<dbReference type="GO" id="GO:0005737">
    <property type="term" value="C:cytoplasm"/>
    <property type="evidence" value="ECO:0000318"/>
    <property type="project" value="GO_Central"/>
</dbReference>
<keyword evidence="18" id="KW-1185">Reference proteome</keyword>
<dbReference type="Pfam" id="PF00069">
    <property type="entry name" value="Pkinase"/>
    <property type="match status" value="1"/>
</dbReference>
<evidence type="ECO:0000256" key="13">
    <source>
        <dbReference type="ARBA" id="ARBA00051680"/>
    </source>
</evidence>
<dbReference type="InterPro" id="IPR000719">
    <property type="entry name" value="Prot_kinase_dom"/>
</dbReference>
<dbReference type="GO" id="GO:0030036">
    <property type="term" value="P:actin cytoskeleton organization"/>
    <property type="evidence" value="ECO:0000318"/>
    <property type="project" value="GO_Central"/>
</dbReference>
<dbReference type="PANTHER" id="PTHR46485:SF5">
    <property type="entry name" value="CENTER DIVIDER, ISOFORM A"/>
    <property type="match status" value="1"/>
</dbReference>
<dbReference type="InParanoid" id="A0A7M7LW16"/>
<accession>A0A7M7LW16</accession>
<reference evidence="17" key="2">
    <citation type="submission" date="2021-01" db="UniProtKB">
        <authorList>
            <consortium name="EnsemblMetazoa"/>
        </authorList>
    </citation>
    <scope>IDENTIFICATION</scope>
</reference>
<dbReference type="GO" id="GO:0005524">
    <property type="term" value="F:ATP binding"/>
    <property type="evidence" value="ECO:0007669"/>
    <property type="project" value="UniProtKB-UniRule"/>
</dbReference>
<dbReference type="EnsemblMetazoa" id="XM_011673120">
    <property type="protein sequence ID" value="XP_011671422"/>
    <property type="gene ID" value="LOC591292"/>
</dbReference>
<dbReference type="PRINTS" id="PR00109">
    <property type="entry name" value="TYRKINASE"/>
</dbReference>
<dbReference type="InterPro" id="IPR001245">
    <property type="entry name" value="Ser-Thr/Tyr_kinase_cat_dom"/>
</dbReference>
<evidence type="ECO:0000256" key="11">
    <source>
        <dbReference type="ARBA" id="ARBA00049003"/>
    </source>
</evidence>
<dbReference type="InterPro" id="IPR017441">
    <property type="entry name" value="Protein_kinase_ATP_BS"/>
</dbReference>
<feature type="domain" description="Protein kinase" evidence="16">
    <location>
        <begin position="100"/>
        <end position="355"/>
    </location>
</feature>
<evidence type="ECO:0000256" key="15">
    <source>
        <dbReference type="SAM" id="MobiDB-lite"/>
    </source>
</evidence>
<evidence type="ECO:0000259" key="16">
    <source>
        <dbReference type="PROSITE" id="PS50011"/>
    </source>
</evidence>
<dbReference type="GeneID" id="591292"/>
<feature type="compositionally biased region" description="Low complexity" evidence="15">
    <location>
        <begin position="538"/>
        <end position="551"/>
    </location>
</feature>
<dbReference type="Gene3D" id="1.10.510.10">
    <property type="entry name" value="Transferase(Phosphotransferase) domain 1"/>
    <property type="match status" value="1"/>
</dbReference>
<name>A0A7M7LW16_STRPU</name>
<keyword evidence="10" id="KW-0464">Manganese</keyword>
<comment type="similarity">
    <text evidence="3">Belongs to the protein kinase superfamily. TKL Ser/Thr protein kinase family.</text>
</comment>
<dbReference type="InterPro" id="IPR050940">
    <property type="entry name" value="Actin_reg-Ser/Thr_kinase"/>
</dbReference>
<dbReference type="RefSeq" id="XP_011671422.2">
    <property type="nucleotide sequence ID" value="XM_011673120.2"/>
</dbReference>
<organism evidence="17 18">
    <name type="scientific">Strongylocentrotus purpuratus</name>
    <name type="common">Purple sea urchin</name>
    <dbReference type="NCBI Taxonomy" id="7668"/>
    <lineage>
        <taxon>Eukaryota</taxon>
        <taxon>Metazoa</taxon>
        <taxon>Echinodermata</taxon>
        <taxon>Eleutherozoa</taxon>
        <taxon>Echinozoa</taxon>
        <taxon>Echinoidea</taxon>
        <taxon>Euechinoidea</taxon>
        <taxon>Echinacea</taxon>
        <taxon>Camarodonta</taxon>
        <taxon>Echinidea</taxon>
        <taxon>Strongylocentrotidae</taxon>
        <taxon>Strongylocentrotus</taxon>
    </lineage>
</organism>
<keyword evidence="9 14" id="KW-0067">ATP-binding</keyword>
<evidence type="ECO:0000256" key="3">
    <source>
        <dbReference type="ARBA" id="ARBA00005843"/>
    </source>
</evidence>
<feature type="region of interest" description="Disordered" evidence="15">
    <location>
        <begin position="513"/>
        <end position="577"/>
    </location>
</feature>
<evidence type="ECO:0000313" key="18">
    <source>
        <dbReference type="Proteomes" id="UP000007110"/>
    </source>
</evidence>
<sequence>MTTDVRLVTLDAMPSTTEDSSNSNTLYTQREDEEGEGGEDTPSPLVNQTLPHHPGKPHRRYSTQPQDLKVRCRTSSGDSNNSLVFGARTSPLMNIVFLDDFVKEEIGSGFFATVYKLQHRDTGQVMAAKINTNQNNWDNVHHEIQLISRLVHPNINRFMGLCIHEGSLHPLLEFVNGGTLTDLLCDNQVYLSWIVRISLASDIAGAMAYLHKKAIMHRDLTSSNVLIKRTGLDMKAIICDLGLSCRFPRELSSLKSPVGTPFWMAPECLHYKPYDEKIDVFSFGICLCEMIARVTADPDELPRLNDFGLDEVGFQSISSGCPEPLLELAFSCCKMNKNSRPAFVDIEFQLQHIKIKLGRNDRLMTDKGDKTTRSRRHTVYLNVPNTPNAPAVQQPRKHPLVRSNSDRGARDRRHSRQMNRTNPFDTPSLNGGRTKFVNSGRDQLKQLSPDMSLDIGQVLSTLFGRTDIMSIFEQPIKRRLSVSLPSSPELHRRELSMEDDDFYDDLMSWPSSSDTFELSTSRTPPPPDDASPPYGVGESAESAESASCSSAQDDTTLNGGEPHNSNRNGPNANDNRR</sequence>
<evidence type="ECO:0000256" key="10">
    <source>
        <dbReference type="ARBA" id="ARBA00023211"/>
    </source>
</evidence>
<dbReference type="Gene3D" id="3.30.200.20">
    <property type="entry name" value="Phosphorylase Kinase, domain 1"/>
    <property type="match status" value="1"/>
</dbReference>
<dbReference type="PROSITE" id="PS50011">
    <property type="entry name" value="PROTEIN_KINASE_DOM"/>
    <property type="match status" value="1"/>
</dbReference>
<evidence type="ECO:0000256" key="12">
    <source>
        <dbReference type="ARBA" id="ARBA00049308"/>
    </source>
</evidence>
<dbReference type="SUPFAM" id="SSF56112">
    <property type="entry name" value="Protein kinase-like (PK-like)"/>
    <property type="match status" value="1"/>
</dbReference>
<comment type="cofactor">
    <cofactor evidence="1">
        <name>Mn(2+)</name>
        <dbReference type="ChEBI" id="CHEBI:29035"/>
    </cofactor>
</comment>
<feature type="binding site" evidence="14">
    <location>
        <position position="129"/>
    </location>
    <ligand>
        <name>ATP</name>
        <dbReference type="ChEBI" id="CHEBI:30616"/>
    </ligand>
</feature>
<evidence type="ECO:0000256" key="9">
    <source>
        <dbReference type="ARBA" id="ARBA00022840"/>
    </source>
</evidence>
<evidence type="ECO:0000256" key="7">
    <source>
        <dbReference type="ARBA" id="ARBA00022741"/>
    </source>
</evidence>
<keyword evidence="7 14" id="KW-0547">Nucleotide-binding</keyword>
<evidence type="ECO:0000256" key="1">
    <source>
        <dbReference type="ARBA" id="ARBA00001936"/>
    </source>
</evidence>
<evidence type="ECO:0000256" key="2">
    <source>
        <dbReference type="ARBA" id="ARBA00001946"/>
    </source>
</evidence>
<evidence type="ECO:0000256" key="5">
    <source>
        <dbReference type="ARBA" id="ARBA00022527"/>
    </source>
</evidence>
<feature type="region of interest" description="Disordered" evidence="15">
    <location>
        <begin position="381"/>
        <end position="433"/>
    </location>
</feature>
<dbReference type="KEGG" id="spu:591292"/>
<evidence type="ECO:0000256" key="8">
    <source>
        <dbReference type="ARBA" id="ARBA00022777"/>
    </source>
</evidence>
<comment type="cofactor">
    <cofactor evidence="2">
        <name>Mg(2+)</name>
        <dbReference type="ChEBI" id="CHEBI:18420"/>
    </cofactor>
</comment>
<keyword evidence="5" id="KW-0723">Serine/threonine-protein kinase</keyword>
<dbReference type="EC" id="2.7.12.1" evidence="4"/>
<feature type="region of interest" description="Disordered" evidence="15">
    <location>
        <begin position="1"/>
        <end position="78"/>
    </location>
</feature>
<dbReference type="Proteomes" id="UP000007110">
    <property type="component" value="Unassembled WGS sequence"/>
</dbReference>
<dbReference type="GO" id="GO:0005634">
    <property type="term" value="C:nucleus"/>
    <property type="evidence" value="ECO:0000318"/>
    <property type="project" value="GO_Central"/>
</dbReference>
<keyword evidence="8" id="KW-0418">Kinase</keyword>
<dbReference type="AlphaFoldDB" id="A0A7M7LW16"/>
<dbReference type="FunFam" id="1.10.510.10:FF:000202">
    <property type="entry name" value="Dual specificity testis-specific protein kinase 2"/>
    <property type="match status" value="1"/>
</dbReference>
<protein>
    <recommendedName>
        <fullName evidence="4">dual-specificity kinase</fullName>
        <ecNumber evidence="4">2.7.12.1</ecNumber>
    </recommendedName>
</protein>
<evidence type="ECO:0000313" key="17">
    <source>
        <dbReference type="EnsemblMetazoa" id="XP_011671422"/>
    </source>
</evidence>
<dbReference type="PANTHER" id="PTHR46485">
    <property type="entry name" value="LIM DOMAIN KINASE 1"/>
    <property type="match status" value="1"/>
</dbReference>
<dbReference type="FunCoup" id="A0A7M7LW16">
    <property type="interactions" value="45"/>
</dbReference>
<dbReference type="PROSITE" id="PS00107">
    <property type="entry name" value="PROTEIN_KINASE_ATP"/>
    <property type="match status" value="1"/>
</dbReference>
<dbReference type="PROSITE" id="PS00109">
    <property type="entry name" value="PROTEIN_KINASE_TYR"/>
    <property type="match status" value="1"/>
</dbReference>
<feature type="compositionally biased region" description="Polar residues" evidence="15">
    <location>
        <begin position="14"/>
        <end position="28"/>
    </location>
</feature>
<dbReference type="OrthoDB" id="20134at2759"/>
<dbReference type="GO" id="GO:0004674">
    <property type="term" value="F:protein serine/threonine kinase activity"/>
    <property type="evidence" value="ECO:0000318"/>
    <property type="project" value="GO_Central"/>
</dbReference>
<dbReference type="InterPro" id="IPR011009">
    <property type="entry name" value="Kinase-like_dom_sf"/>
</dbReference>
<dbReference type="GO" id="GO:0046872">
    <property type="term" value="F:metal ion binding"/>
    <property type="evidence" value="ECO:0007669"/>
    <property type="project" value="UniProtKB-KW"/>
</dbReference>
<evidence type="ECO:0000256" key="4">
    <source>
        <dbReference type="ARBA" id="ARBA00013203"/>
    </source>
</evidence>
<feature type="compositionally biased region" description="Polar residues" evidence="15">
    <location>
        <begin position="552"/>
        <end position="577"/>
    </location>
</feature>
<evidence type="ECO:0000256" key="6">
    <source>
        <dbReference type="ARBA" id="ARBA00022679"/>
    </source>
</evidence>
<dbReference type="GO" id="GO:0004712">
    <property type="term" value="F:protein serine/threonine/tyrosine kinase activity"/>
    <property type="evidence" value="ECO:0007669"/>
    <property type="project" value="UniProtKB-EC"/>
</dbReference>
<evidence type="ECO:0000256" key="14">
    <source>
        <dbReference type="PROSITE-ProRule" id="PRU10141"/>
    </source>
</evidence>
<dbReference type="InterPro" id="IPR008266">
    <property type="entry name" value="Tyr_kinase_AS"/>
</dbReference>